<dbReference type="GO" id="GO:0005615">
    <property type="term" value="C:extracellular space"/>
    <property type="evidence" value="ECO:0007669"/>
    <property type="project" value="TreeGrafter"/>
</dbReference>
<evidence type="ECO:0000256" key="5">
    <source>
        <dbReference type="ARBA" id="ARBA00023002"/>
    </source>
</evidence>
<dbReference type="Gene3D" id="1.20.120.310">
    <property type="entry name" value="ERV/ALR sulfhydryl oxidase domain"/>
    <property type="match status" value="1"/>
</dbReference>
<organism evidence="9 10">
    <name type="scientific">Leptotrombidium deliense</name>
    <dbReference type="NCBI Taxonomy" id="299467"/>
    <lineage>
        <taxon>Eukaryota</taxon>
        <taxon>Metazoa</taxon>
        <taxon>Ecdysozoa</taxon>
        <taxon>Arthropoda</taxon>
        <taxon>Chelicerata</taxon>
        <taxon>Arachnida</taxon>
        <taxon>Acari</taxon>
        <taxon>Acariformes</taxon>
        <taxon>Trombidiformes</taxon>
        <taxon>Prostigmata</taxon>
        <taxon>Anystina</taxon>
        <taxon>Parasitengona</taxon>
        <taxon>Trombiculoidea</taxon>
        <taxon>Trombiculidae</taxon>
        <taxon>Leptotrombidium</taxon>
    </lineage>
</organism>
<dbReference type="EC" id="1.8.3.2" evidence="7"/>
<dbReference type="GO" id="GO:0000139">
    <property type="term" value="C:Golgi membrane"/>
    <property type="evidence" value="ECO:0007669"/>
    <property type="project" value="TreeGrafter"/>
</dbReference>
<keyword evidence="2 7" id="KW-0285">Flavoprotein</keyword>
<dbReference type="InterPro" id="IPR017905">
    <property type="entry name" value="ERV/ALR_sulphydryl_oxidase"/>
</dbReference>
<dbReference type="InterPro" id="IPR042568">
    <property type="entry name" value="QSOX_FAD-bd_sf"/>
</dbReference>
<evidence type="ECO:0000313" key="10">
    <source>
        <dbReference type="Proteomes" id="UP000288716"/>
    </source>
</evidence>
<dbReference type="Gene3D" id="1.20.120.1960">
    <property type="entry name" value="QSOX sulfhydryl oxidase domain"/>
    <property type="match status" value="1"/>
</dbReference>
<sequence length="264" mass="31046">MIDLYNAVQHSLRHNVPLRSNLTVHEMRVLKEFLDLLVQFFPFQKESHKDDIERLSDWLNHRISENSEIGITIYDQALKLYNALPAEQEYVKCKGSSSEFRGYPCALWSLFHTLTVAEFKLLLNTQGKHKVLFVMRDFIRTFFTCANCADEFWKMSAELIENNNSLTIPRSSVLWLWRAHNKVNKRLQCDLTEDPQYPKMEYPKQSYCATCLDEKSQWIESNVFRHLLAYYSAENIEKNENSATSERLHSSSVIFIFIVLLSFV</sequence>
<keyword evidence="10" id="KW-1185">Reference proteome</keyword>
<evidence type="ECO:0000259" key="8">
    <source>
        <dbReference type="PROSITE" id="PS51324"/>
    </source>
</evidence>
<reference evidence="9 10" key="1">
    <citation type="journal article" date="2018" name="Gigascience">
        <title>Genomes of trombidid mites reveal novel predicted allergens and laterally-transferred genes associated with secondary metabolism.</title>
        <authorList>
            <person name="Dong X."/>
            <person name="Chaisiri K."/>
            <person name="Xia D."/>
            <person name="Armstrong S.D."/>
            <person name="Fang Y."/>
            <person name="Donnelly M.J."/>
            <person name="Kadowaki T."/>
            <person name="McGarry J.W."/>
            <person name="Darby A.C."/>
            <person name="Makepeace B.L."/>
        </authorList>
    </citation>
    <scope>NUCLEOTIDE SEQUENCE [LARGE SCALE GENOMIC DNA]</scope>
    <source>
        <strain evidence="9">UoL-UT</strain>
    </source>
</reference>
<keyword evidence="4 7" id="KW-0274">FAD</keyword>
<dbReference type="Proteomes" id="UP000288716">
    <property type="component" value="Unassembled WGS sequence"/>
</dbReference>
<evidence type="ECO:0000313" key="9">
    <source>
        <dbReference type="EMBL" id="RWS22989.1"/>
    </source>
</evidence>
<keyword evidence="6" id="KW-1015">Disulfide bond</keyword>
<gene>
    <name evidence="9" type="ORF">B4U80_11482</name>
</gene>
<comment type="cofactor">
    <cofactor evidence="1 7">
        <name>FAD</name>
        <dbReference type="ChEBI" id="CHEBI:57692"/>
    </cofactor>
</comment>
<dbReference type="EMBL" id="NCKV01007390">
    <property type="protein sequence ID" value="RWS22989.1"/>
    <property type="molecule type" value="Genomic_DNA"/>
</dbReference>
<dbReference type="GO" id="GO:0016971">
    <property type="term" value="F:flavin-dependent sulfhydryl oxidase activity"/>
    <property type="evidence" value="ECO:0007669"/>
    <property type="project" value="InterPro"/>
</dbReference>
<proteinExistence type="predicted"/>
<evidence type="ECO:0000256" key="6">
    <source>
        <dbReference type="ARBA" id="ARBA00023157"/>
    </source>
</evidence>
<evidence type="ECO:0000256" key="7">
    <source>
        <dbReference type="RuleBase" id="RU371123"/>
    </source>
</evidence>
<evidence type="ECO:0000256" key="3">
    <source>
        <dbReference type="ARBA" id="ARBA00022729"/>
    </source>
</evidence>
<dbReference type="Pfam" id="PF04777">
    <property type="entry name" value="Evr1_Alr"/>
    <property type="match status" value="1"/>
</dbReference>
<dbReference type="GO" id="GO:0006457">
    <property type="term" value="P:protein folding"/>
    <property type="evidence" value="ECO:0007669"/>
    <property type="project" value="TreeGrafter"/>
</dbReference>
<dbReference type="PANTHER" id="PTHR22897:SF8">
    <property type="entry name" value="SULFHYDRYL OXIDASE"/>
    <property type="match status" value="1"/>
</dbReference>
<dbReference type="InterPro" id="IPR040986">
    <property type="entry name" value="QSOX_FAD-bd_dom"/>
</dbReference>
<evidence type="ECO:0000256" key="2">
    <source>
        <dbReference type="ARBA" id="ARBA00022630"/>
    </source>
</evidence>
<comment type="catalytic activity">
    <reaction evidence="7">
        <text>2 R'C(R)SH + O2 = R'C(R)S-S(R)CR' + H2O2</text>
        <dbReference type="Rhea" id="RHEA:17357"/>
        <dbReference type="ChEBI" id="CHEBI:15379"/>
        <dbReference type="ChEBI" id="CHEBI:16240"/>
        <dbReference type="ChEBI" id="CHEBI:16520"/>
        <dbReference type="ChEBI" id="CHEBI:17412"/>
        <dbReference type="EC" id="1.8.3.2"/>
    </reaction>
</comment>
<dbReference type="PANTHER" id="PTHR22897">
    <property type="entry name" value="QUIESCIN Q6-RELATED SULFHYDRYL OXIDASE"/>
    <property type="match status" value="1"/>
</dbReference>
<comment type="caution">
    <text evidence="9">The sequence shown here is derived from an EMBL/GenBank/DDBJ whole genome shotgun (WGS) entry which is preliminary data.</text>
</comment>
<accession>A0A443S624</accession>
<evidence type="ECO:0000256" key="1">
    <source>
        <dbReference type="ARBA" id="ARBA00001974"/>
    </source>
</evidence>
<protein>
    <recommendedName>
        <fullName evidence="7">Sulfhydryl oxidase</fullName>
        <ecNumber evidence="7">1.8.3.2</ecNumber>
    </recommendedName>
</protein>
<dbReference type="InterPro" id="IPR036774">
    <property type="entry name" value="ERV/ALR_sulphydryl_oxid_sf"/>
</dbReference>
<evidence type="ECO:0000256" key="4">
    <source>
        <dbReference type="ARBA" id="ARBA00022827"/>
    </source>
</evidence>
<dbReference type="OrthoDB" id="59470at2759"/>
<dbReference type="AlphaFoldDB" id="A0A443S624"/>
<dbReference type="InterPro" id="IPR039798">
    <property type="entry name" value="Sulfhydryl_oxidase"/>
</dbReference>
<keyword evidence="5 7" id="KW-0560">Oxidoreductase</keyword>
<dbReference type="Pfam" id="PF18371">
    <property type="entry name" value="FAD_SOX"/>
    <property type="match status" value="1"/>
</dbReference>
<feature type="domain" description="ERV/ALR sulfhydryl oxidase" evidence="8">
    <location>
        <begin position="96"/>
        <end position="202"/>
    </location>
</feature>
<dbReference type="GO" id="GO:0003756">
    <property type="term" value="F:protein disulfide isomerase activity"/>
    <property type="evidence" value="ECO:0007669"/>
    <property type="project" value="TreeGrafter"/>
</dbReference>
<dbReference type="SUPFAM" id="SSF69000">
    <property type="entry name" value="FAD-dependent thiol oxidase"/>
    <property type="match status" value="1"/>
</dbReference>
<dbReference type="VEuPathDB" id="VectorBase:LDEU009051"/>
<keyword evidence="3" id="KW-0732">Signal</keyword>
<dbReference type="PROSITE" id="PS51324">
    <property type="entry name" value="ERV_ALR"/>
    <property type="match status" value="1"/>
</dbReference>
<name>A0A443S624_9ACAR</name>